<name>A0A4C1SSQ1_EUMVA</name>
<sequence>MVWTKPKVSPKERGQTRMSTLTSAFTIVLDDVLRTLEELVSEVRLDQDAEINLPVILSFADDIIIIEHEIKNRSAVPTDNTLPRRVHDRKTMHAPHVERNATADRPFGKFPTVKK</sequence>
<gene>
    <name evidence="2" type="ORF">EVAR_76718_1</name>
</gene>
<reference evidence="2 3" key="1">
    <citation type="journal article" date="2019" name="Commun. Biol.">
        <title>The bagworm genome reveals a unique fibroin gene that provides high tensile strength.</title>
        <authorList>
            <person name="Kono N."/>
            <person name="Nakamura H."/>
            <person name="Ohtoshi R."/>
            <person name="Tomita M."/>
            <person name="Numata K."/>
            <person name="Arakawa K."/>
        </authorList>
    </citation>
    <scope>NUCLEOTIDE SEQUENCE [LARGE SCALE GENOMIC DNA]</scope>
</reference>
<organism evidence="2 3">
    <name type="scientific">Eumeta variegata</name>
    <name type="common">Bagworm moth</name>
    <name type="synonym">Eumeta japonica</name>
    <dbReference type="NCBI Taxonomy" id="151549"/>
    <lineage>
        <taxon>Eukaryota</taxon>
        <taxon>Metazoa</taxon>
        <taxon>Ecdysozoa</taxon>
        <taxon>Arthropoda</taxon>
        <taxon>Hexapoda</taxon>
        <taxon>Insecta</taxon>
        <taxon>Pterygota</taxon>
        <taxon>Neoptera</taxon>
        <taxon>Endopterygota</taxon>
        <taxon>Lepidoptera</taxon>
        <taxon>Glossata</taxon>
        <taxon>Ditrysia</taxon>
        <taxon>Tineoidea</taxon>
        <taxon>Psychidae</taxon>
        <taxon>Oiketicinae</taxon>
        <taxon>Eumeta</taxon>
    </lineage>
</organism>
<comment type="caution">
    <text evidence="2">The sequence shown here is derived from an EMBL/GenBank/DDBJ whole genome shotgun (WGS) entry which is preliminary data.</text>
</comment>
<evidence type="ECO:0000313" key="3">
    <source>
        <dbReference type="Proteomes" id="UP000299102"/>
    </source>
</evidence>
<keyword evidence="3" id="KW-1185">Reference proteome</keyword>
<dbReference type="OrthoDB" id="8197512at2759"/>
<proteinExistence type="predicted"/>
<evidence type="ECO:0000313" key="2">
    <source>
        <dbReference type="EMBL" id="GBP05263.1"/>
    </source>
</evidence>
<evidence type="ECO:0000256" key="1">
    <source>
        <dbReference type="SAM" id="MobiDB-lite"/>
    </source>
</evidence>
<accession>A0A4C1SSQ1</accession>
<protein>
    <submittedName>
        <fullName evidence="2">Uncharacterized protein</fullName>
    </submittedName>
</protein>
<dbReference type="EMBL" id="BGZK01000017">
    <property type="protein sequence ID" value="GBP05263.1"/>
    <property type="molecule type" value="Genomic_DNA"/>
</dbReference>
<feature type="region of interest" description="Disordered" evidence="1">
    <location>
        <begin position="77"/>
        <end position="115"/>
    </location>
</feature>
<feature type="compositionally biased region" description="Basic and acidic residues" evidence="1">
    <location>
        <begin position="89"/>
        <end position="102"/>
    </location>
</feature>
<dbReference type="AlphaFoldDB" id="A0A4C1SSQ1"/>
<dbReference type="Proteomes" id="UP000299102">
    <property type="component" value="Unassembled WGS sequence"/>
</dbReference>